<accession>A0A1V6TQ92</accession>
<feature type="transmembrane region" description="Helical" evidence="2">
    <location>
        <begin position="219"/>
        <end position="241"/>
    </location>
</feature>
<keyword evidence="2" id="KW-0472">Membrane</keyword>
<name>A0A1V6TQ92_9EURO</name>
<dbReference type="AlphaFoldDB" id="A0A1V6TQ92"/>
<protein>
    <recommendedName>
        <fullName evidence="5">Mid2 domain-containing protein</fullName>
    </recommendedName>
</protein>
<feature type="region of interest" description="Disordered" evidence="1">
    <location>
        <begin position="182"/>
        <end position="211"/>
    </location>
</feature>
<organism evidence="3 4">
    <name type="scientific">Penicillium flavigenum</name>
    <dbReference type="NCBI Taxonomy" id="254877"/>
    <lineage>
        <taxon>Eukaryota</taxon>
        <taxon>Fungi</taxon>
        <taxon>Dikarya</taxon>
        <taxon>Ascomycota</taxon>
        <taxon>Pezizomycotina</taxon>
        <taxon>Eurotiomycetes</taxon>
        <taxon>Eurotiomycetidae</taxon>
        <taxon>Eurotiales</taxon>
        <taxon>Aspergillaceae</taxon>
        <taxon>Penicillium</taxon>
    </lineage>
</organism>
<feature type="compositionally biased region" description="Low complexity" evidence="1">
    <location>
        <begin position="182"/>
        <end position="208"/>
    </location>
</feature>
<dbReference type="EMBL" id="MLQL01000005">
    <property type="protein sequence ID" value="OQE28164.1"/>
    <property type="molecule type" value="Genomic_DNA"/>
</dbReference>
<evidence type="ECO:0008006" key="5">
    <source>
        <dbReference type="Google" id="ProtNLM"/>
    </source>
</evidence>
<reference evidence="4" key="1">
    <citation type="journal article" date="2017" name="Nat. Microbiol.">
        <title>Global analysis of biosynthetic gene clusters reveals vast potential of secondary metabolite production in Penicillium species.</title>
        <authorList>
            <person name="Nielsen J.C."/>
            <person name="Grijseels S."/>
            <person name="Prigent S."/>
            <person name="Ji B."/>
            <person name="Dainat J."/>
            <person name="Nielsen K.F."/>
            <person name="Frisvad J.C."/>
            <person name="Workman M."/>
            <person name="Nielsen J."/>
        </authorList>
    </citation>
    <scope>NUCLEOTIDE SEQUENCE [LARGE SCALE GENOMIC DNA]</scope>
    <source>
        <strain evidence="4">IBT 14082</strain>
    </source>
</reference>
<gene>
    <name evidence="3" type="ORF">PENFLA_c005G08932</name>
</gene>
<comment type="caution">
    <text evidence="3">The sequence shown here is derived from an EMBL/GenBank/DDBJ whole genome shotgun (WGS) entry which is preliminary data.</text>
</comment>
<evidence type="ECO:0000256" key="1">
    <source>
        <dbReference type="SAM" id="MobiDB-lite"/>
    </source>
</evidence>
<dbReference type="OrthoDB" id="5429716at2759"/>
<proteinExistence type="predicted"/>
<evidence type="ECO:0000313" key="4">
    <source>
        <dbReference type="Proteomes" id="UP000191342"/>
    </source>
</evidence>
<feature type="region of interest" description="Disordered" evidence="1">
    <location>
        <begin position="275"/>
        <end position="300"/>
    </location>
</feature>
<sequence length="300" mass="31883">MVAMVSSASPNITSYFNRGPLTTTFTPPTTCLQTLSVVSFYVEDTPKTATFYGHWFGFDDAGYSCLPTGTMPGTLLASPTYWGTYWYSPGLYCPTGWTTAGELGPSWNGLHVTGSTSGAICCPSSMSFYATDHQCREVLSEKDTITIGMSGVVVTSTLATPITIYADGIPLIWEKSDLPKTTSASTTPLSTQTSTATGATASNSPSNNRNGGLSEGAKIGIGIGIPMAAIAIGVATFFYFLKRHKTAKEKPHAEIYDSPRGRGVLSELATKEISEPFELASRGDRSELPSNTPTHVHELA</sequence>
<evidence type="ECO:0000256" key="2">
    <source>
        <dbReference type="SAM" id="Phobius"/>
    </source>
</evidence>
<evidence type="ECO:0000313" key="3">
    <source>
        <dbReference type="EMBL" id="OQE28164.1"/>
    </source>
</evidence>
<dbReference type="STRING" id="254877.A0A1V6TQ92"/>
<keyword evidence="4" id="KW-1185">Reference proteome</keyword>
<dbReference type="Proteomes" id="UP000191342">
    <property type="component" value="Unassembled WGS sequence"/>
</dbReference>
<keyword evidence="2" id="KW-1133">Transmembrane helix</keyword>
<keyword evidence="2" id="KW-0812">Transmembrane</keyword>